<reference evidence="2" key="1">
    <citation type="journal article" date="2023" name="G3 (Bethesda)">
        <title>A reference genome for the long-term kleptoplast-retaining sea slug Elysia crispata morphotype clarki.</title>
        <authorList>
            <person name="Eastman K.E."/>
            <person name="Pendleton A.L."/>
            <person name="Shaikh M.A."/>
            <person name="Suttiyut T."/>
            <person name="Ogas R."/>
            <person name="Tomko P."/>
            <person name="Gavelis G."/>
            <person name="Widhalm J.R."/>
            <person name="Wisecaver J.H."/>
        </authorList>
    </citation>
    <scope>NUCLEOTIDE SEQUENCE</scope>
    <source>
        <strain evidence="2">ECLA1</strain>
    </source>
</reference>
<comment type="caution">
    <text evidence="2">The sequence shown here is derived from an EMBL/GenBank/DDBJ whole genome shotgun (WGS) entry which is preliminary data.</text>
</comment>
<evidence type="ECO:0000313" key="2">
    <source>
        <dbReference type="EMBL" id="KAK3776709.1"/>
    </source>
</evidence>
<organism evidence="2 3">
    <name type="scientific">Elysia crispata</name>
    <name type="common">lettuce slug</name>
    <dbReference type="NCBI Taxonomy" id="231223"/>
    <lineage>
        <taxon>Eukaryota</taxon>
        <taxon>Metazoa</taxon>
        <taxon>Spiralia</taxon>
        <taxon>Lophotrochozoa</taxon>
        <taxon>Mollusca</taxon>
        <taxon>Gastropoda</taxon>
        <taxon>Heterobranchia</taxon>
        <taxon>Euthyneura</taxon>
        <taxon>Panpulmonata</taxon>
        <taxon>Sacoglossa</taxon>
        <taxon>Placobranchoidea</taxon>
        <taxon>Plakobranchidae</taxon>
        <taxon>Elysia</taxon>
    </lineage>
</organism>
<evidence type="ECO:0000259" key="1">
    <source>
        <dbReference type="Pfam" id="PF20700"/>
    </source>
</evidence>
<proteinExistence type="predicted"/>
<accession>A0AAE0ZW18</accession>
<dbReference type="AlphaFoldDB" id="A0AAE0ZW18"/>
<dbReference type="Pfam" id="PF20700">
    <property type="entry name" value="Mutator"/>
    <property type="match status" value="1"/>
</dbReference>
<protein>
    <recommendedName>
        <fullName evidence="1">Mutator-like transposase domain-containing protein</fullName>
    </recommendedName>
</protein>
<gene>
    <name evidence="2" type="ORF">RRG08_035284</name>
</gene>
<sequence length="120" mass="13352">MPGLHQKTFNNIAKSLYSQNERLADQVFFKTATFVSRVHIRQFALNVSDEDIIDISVSFDSSWLTSGHKSLIGIGCVIDILTGLILDGHVCSLHCHICAQSDAFMKRRRPTAMNTGDKSI</sequence>
<name>A0AAE0ZW18_9GAST</name>
<dbReference type="EMBL" id="JAWDGP010003187">
    <property type="protein sequence ID" value="KAK3776709.1"/>
    <property type="molecule type" value="Genomic_DNA"/>
</dbReference>
<dbReference type="InterPro" id="IPR049012">
    <property type="entry name" value="Mutator_transp_dom"/>
</dbReference>
<dbReference type="Proteomes" id="UP001283361">
    <property type="component" value="Unassembled WGS sequence"/>
</dbReference>
<evidence type="ECO:0000313" key="3">
    <source>
        <dbReference type="Proteomes" id="UP001283361"/>
    </source>
</evidence>
<keyword evidence="3" id="KW-1185">Reference proteome</keyword>
<feature type="domain" description="Mutator-like transposase" evidence="1">
    <location>
        <begin position="1"/>
        <end position="102"/>
    </location>
</feature>